<dbReference type="Gene3D" id="3.30.1870.10">
    <property type="entry name" value="EreA-like, domain 2"/>
    <property type="match status" value="1"/>
</dbReference>
<comment type="caution">
    <text evidence="1">The sequence shown here is derived from an EMBL/GenBank/DDBJ whole genome shotgun (WGS) entry which is preliminary data.</text>
</comment>
<name>A0ABR5ARJ0_BACBA</name>
<keyword evidence="2" id="KW-1185">Reference proteome</keyword>
<protein>
    <submittedName>
        <fullName evidence="1">Protein-L-isoaspartate O-methyltransferase</fullName>
    </submittedName>
</protein>
<dbReference type="SUPFAM" id="SSF159501">
    <property type="entry name" value="EreA/ChaN-like"/>
    <property type="match status" value="1"/>
</dbReference>
<dbReference type="Gene3D" id="1.20.1440.30">
    <property type="entry name" value="Biosynthetic Protein domain"/>
    <property type="match status" value="1"/>
</dbReference>
<accession>A0ABR5ARJ0</accession>
<dbReference type="EMBL" id="JXLP01000015">
    <property type="protein sequence ID" value="KIL77363.1"/>
    <property type="molecule type" value="Genomic_DNA"/>
</dbReference>
<dbReference type="Proteomes" id="UP000031982">
    <property type="component" value="Unassembled WGS sequence"/>
</dbReference>
<dbReference type="InterPro" id="IPR052036">
    <property type="entry name" value="Hydrolase/PRTase-associated"/>
</dbReference>
<dbReference type="PANTHER" id="PTHR31299:SF0">
    <property type="entry name" value="ESTERASE, PUTATIVE (AFU_ORTHOLOGUE AFUA_1G05850)-RELATED"/>
    <property type="match status" value="1"/>
</dbReference>
<sequence>MNHSLAGAIRNYASPLETNEDLTKLIEAIGEANIVLLGEASHGTSEFYSMWAALSKRLITEKGFSILAVEGDWPAAQQVNRYIKGYDSEKRKAEEALQAFDRWPAWMWANEEMAILIEWLRAYNEKRKDRQQVGFYGIDVYSLWESIEEVLNYLSRTKPAGIDLTLARKAFSCFEPFNRQPENYAVSTLNFSDGCTEEVSKLLASIRTHEKQYAGTEEADLNLKINALVAKNAERYYRAMVRSDILSWNIRDEHMAETINELRSYHGKDAKLIVWEHNTHIGDASATDMKNEGMINVGQLIREQNQEEEVFAVGFGTYHGTVIAAEEWGAPFQTIDVPPAQKHSWEAVLHQAGAYNKLLLFNKHNRSLFNNWIGHRAIGVVYDPEYEAYGNYVPSQIASRYDAFIYIDQTRALAPLAAKKAVPNK</sequence>
<evidence type="ECO:0000313" key="2">
    <source>
        <dbReference type="Proteomes" id="UP000031982"/>
    </source>
</evidence>
<dbReference type="InterPro" id="IPR007815">
    <property type="entry name" value="Emycin_Estase"/>
</dbReference>
<proteinExistence type="predicted"/>
<evidence type="ECO:0000313" key="1">
    <source>
        <dbReference type="EMBL" id="KIL77363.1"/>
    </source>
</evidence>
<dbReference type="CDD" id="cd14728">
    <property type="entry name" value="Ere-like"/>
    <property type="match status" value="1"/>
</dbReference>
<dbReference type="PIRSF" id="PIRSF036794">
    <property type="entry name" value="UCP_erythr_ester"/>
    <property type="match status" value="1"/>
</dbReference>
<reference evidence="1 2" key="1">
    <citation type="submission" date="2015-01" db="EMBL/GenBank/DDBJ databases">
        <title>Genome Assembly of Bacillus badius MTCC 1458.</title>
        <authorList>
            <person name="Verma A."/>
            <person name="Khatri I."/>
            <person name="Mual P."/>
            <person name="Subramanian S."/>
            <person name="Krishnamurthi S."/>
        </authorList>
    </citation>
    <scope>NUCLEOTIDE SEQUENCE [LARGE SCALE GENOMIC DNA]</scope>
    <source>
        <strain evidence="1 2">MTCC 1458</strain>
    </source>
</reference>
<organism evidence="1 2">
    <name type="scientific">Bacillus badius</name>
    <dbReference type="NCBI Taxonomy" id="1455"/>
    <lineage>
        <taxon>Bacteria</taxon>
        <taxon>Bacillati</taxon>
        <taxon>Bacillota</taxon>
        <taxon>Bacilli</taxon>
        <taxon>Bacillales</taxon>
        <taxon>Bacillaceae</taxon>
        <taxon>Pseudobacillus</taxon>
    </lineage>
</organism>
<dbReference type="Pfam" id="PF05139">
    <property type="entry name" value="Erythro_esteras"/>
    <property type="match status" value="1"/>
</dbReference>
<dbReference type="RefSeq" id="WP_041114213.1">
    <property type="nucleotide sequence ID" value="NZ_JARTHD010000064.1"/>
</dbReference>
<dbReference type="InterPro" id="IPR014622">
    <property type="entry name" value="UCP036794_erythomycin"/>
</dbReference>
<dbReference type="Gene3D" id="3.40.1660.10">
    <property type="entry name" value="EreA-like (biosynthetic domain)"/>
    <property type="match status" value="1"/>
</dbReference>
<gene>
    <name evidence="1" type="ORF">SD77_1606</name>
</gene>
<dbReference type="PANTHER" id="PTHR31299">
    <property type="entry name" value="ESTERASE, PUTATIVE (AFU_ORTHOLOGUE AFUA_1G05850)-RELATED"/>
    <property type="match status" value="1"/>
</dbReference>